<evidence type="ECO:0000259" key="6">
    <source>
        <dbReference type="PROSITE" id="PS50833"/>
    </source>
</evidence>
<dbReference type="Proteomes" id="UP000275267">
    <property type="component" value="Unassembled WGS sequence"/>
</dbReference>
<evidence type="ECO:0000256" key="1">
    <source>
        <dbReference type="ARBA" id="ARBA00004604"/>
    </source>
</evidence>
<dbReference type="PROSITE" id="PS50833">
    <property type="entry name" value="BRIX"/>
    <property type="match status" value="1"/>
</dbReference>
<dbReference type="GO" id="GO:0000027">
    <property type="term" value="P:ribosomal large subunit assembly"/>
    <property type="evidence" value="ECO:0007669"/>
    <property type="project" value="TreeGrafter"/>
</dbReference>
<feature type="region of interest" description="Disordered" evidence="5">
    <location>
        <begin position="69"/>
        <end position="97"/>
    </location>
</feature>
<dbReference type="GO" id="GO:0019843">
    <property type="term" value="F:rRNA binding"/>
    <property type="evidence" value="ECO:0007669"/>
    <property type="project" value="InterPro"/>
</dbReference>
<name>A0A3L6PSN1_PANMI</name>
<proteinExistence type="inferred from homology"/>
<dbReference type="PANTHER" id="PTHR13634">
    <property type="entry name" value="RIBOSOME BIOGENESIS PROTEIN BRIX"/>
    <property type="match status" value="1"/>
</dbReference>
<dbReference type="GO" id="GO:0006364">
    <property type="term" value="P:rRNA processing"/>
    <property type="evidence" value="ECO:0007669"/>
    <property type="project" value="InterPro"/>
</dbReference>
<evidence type="ECO:0000256" key="5">
    <source>
        <dbReference type="SAM" id="MobiDB-lite"/>
    </source>
</evidence>
<evidence type="ECO:0000313" key="7">
    <source>
        <dbReference type="EMBL" id="RLM64254.1"/>
    </source>
</evidence>
<evidence type="ECO:0000313" key="8">
    <source>
        <dbReference type="Proteomes" id="UP000275267"/>
    </source>
</evidence>
<comment type="similarity">
    <text evidence="2">Belongs to the BRX1 family.</text>
</comment>
<feature type="compositionally biased region" description="Basic and acidic residues" evidence="5">
    <location>
        <begin position="69"/>
        <end position="78"/>
    </location>
</feature>
<dbReference type="STRING" id="4540.A0A3L6PSN1"/>
<comment type="subcellular location">
    <subcellularLocation>
        <location evidence="1">Nucleus</location>
        <location evidence="1">Nucleolus</location>
    </subcellularLocation>
</comment>
<dbReference type="AlphaFoldDB" id="A0A3L6PSN1"/>
<protein>
    <recommendedName>
        <fullName evidence="6">Brix domain-containing protein</fullName>
    </recommendedName>
</protein>
<dbReference type="InterPro" id="IPR026532">
    <property type="entry name" value="BRX1"/>
</dbReference>
<evidence type="ECO:0000256" key="2">
    <source>
        <dbReference type="ARBA" id="ARBA00006369"/>
    </source>
</evidence>
<dbReference type="EMBL" id="PQIB02000015">
    <property type="protein sequence ID" value="RLM64254.1"/>
    <property type="molecule type" value="Genomic_DNA"/>
</dbReference>
<dbReference type="OrthoDB" id="1638493at2759"/>
<reference evidence="8" key="1">
    <citation type="journal article" date="2019" name="Nat. Commun.">
        <title>The genome of broomcorn millet.</title>
        <authorList>
            <person name="Zou C."/>
            <person name="Miki D."/>
            <person name="Li D."/>
            <person name="Tang Q."/>
            <person name="Xiao L."/>
            <person name="Rajput S."/>
            <person name="Deng P."/>
            <person name="Jia W."/>
            <person name="Huang R."/>
            <person name="Zhang M."/>
            <person name="Sun Y."/>
            <person name="Hu J."/>
            <person name="Fu X."/>
            <person name="Schnable P.S."/>
            <person name="Li F."/>
            <person name="Zhang H."/>
            <person name="Feng B."/>
            <person name="Zhu X."/>
            <person name="Liu R."/>
            <person name="Schnable J.C."/>
            <person name="Zhu J.-K."/>
            <person name="Zhang H."/>
        </authorList>
    </citation>
    <scope>NUCLEOTIDE SEQUENCE [LARGE SCALE GENOMIC DNA]</scope>
</reference>
<dbReference type="GO" id="GO:0005730">
    <property type="term" value="C:nucleolus"/>
    <property type="evidence" value="ECO:0007669"/>
    <property type="project" value="UniProtKB-SubCell"/>
</dbReference>
<keyword evidence="4" id="KW-0539">Nucleus</keyword>
<evidence type="ECO:0000256" key="4">
    <source>
        <dbReference type="ARBA" id="ARBA00023242"/>
    </source>
</evidence>
<accession>A0A3L6PSN1</accession>
<organism evidence="7 8">
    <name type="scientific">Panicum miliaceum</name>
    <name type="common">Proso millet</name>
    <name type="synonym">Broomcorn millet</name>
    <dbReference type="NCBI Taxonomy" id="4540"/>
    <lineage>
        <taxon>Eukaryota</taxon>
        <taxon>Viridiplantae</taxon>
        <taxon>Streptophyta</taxon>
        <taxon>Embryophyta</taxon>
        <taxon>Tracheophyta</taxon>
        <taxon>Spermatophyta</taxon>
        <taxon>Magnoliopsida</taxon>
        <taxon>Liliopsida</taxon>
        <taxon>Poales</taxon>
        <taxon>Poaceae</taxon>
        <taxon>PACMAD clade</taxon>
        <taxon>Panicoideae</taxon>
        <taxon>Panicodae</taxon>
        <taxon>Paniceae</taxon>
        <taxon>Panicinae</taxon>
        <taxon>Panicum</taxon>
        <taxon>Panicum sect. Panicum</taxon>
    </lineage>
</organism>
<keyword evidence="8" id="KW-1185">Reference proteome</keyword>
<feature type="domain" description="Brix" evidence="6">
    <location>
        <begin position="40"/>
        <end position="97"/>
    </location>
</feature>
<sequence>MHPFSAPERPLRTLFGFKDPPPDAEPASVAAAPPFRNKEKVVLITCSRRITYRYRHLMQDILSLLPHAKNDSKVESKQSKGNALNEPLELRSSSIRI</sequence>
<dbReference type="InterPro" id="IPR007109">
    <property type="entry name" value="Brix"/>
</dbReference>
<evidence type="ECO:0000256" key="3">
    <source>
        <dbReference type="ARBA" id="ARBA00022517"/>
    </source>
</evidence>
<dbReference type="PANTHER" id="PTHR13634:SF0">
    <property type="entry name" value="RIBOSOME BIOGENESIS PROTEIN BRX1 HOMOLOG"/>
    <property type="match status" value="1"/>
</dbReference>
<keyword evidence="3" id="KW-0690">Ribosome biogenesis</keyword>
<gene>
    <name evidence="7" type="ORF">C2845_PM16G02520</name>
</gene>
<comment type="caution">
    <text evidence="7">The sequence shown here is derived from an EMBL/GenBank/DDBJ whole genome shotgun (WGS) entry which is preliminary data.</text>
</comment>